<organism evidence="1 2">
    <name type="scientific">Rhizopus delemar (strain RA 99-880 / ATCC MYA-4621 / FGSC 9543 / NRRL 43880)</name>
    <name type="common">Mucormycosis agent</name>
    <name type="synonym">Rhizopus arrhizus var. delemar</name>
    <dbReference type="NCBI Taxonomy" id="246409"/>
    <lineage>
        <taxon>Eukaryota</taxon>
        <taxon>Fungi</taxon>
        <taxon>Fungi incertae sedis</taxon>
        <taxon>Mucoromycota</taxon>
        <taxon>Mucoromycotina</taxon>
        <taxon>Mucoromycetes</taxon>
        <taxon>Mucorales</taxon>
        <taxon>Mucorineae</taxon>
        <taxon>Rhizopodaceae</taxon>
        <taxon>Rhizopus</taxon>
    </lineage>
</organism>
<keyword evidence="2" id="KW-1185">Reference proteome</keyword>
<evidence type="ECO:0000313" key="2">
    <source>
        <dbReference type="Proteomes" id="UP000009138"/>
    </source>
</evidence>
<protein>
    <submittedName>
        <fullName evidence="1">Uncharacterized protein</fullName>
    </submittedName>
</protein>
<evidence type="ECO:0000313" key="1">
    <source>
        <dbReference type="EMBL" id="EIE75377.1"/>
    </source>
</evidence>
<proteinExistence type="predicted"/>
<dbReference type="RefSeq" id="XP_067510773.1">
    <property type="nucleotide sequence ID" value="XM_067654672.1"/>
</dbReference>
<dbReference type="VEuPathDB" id="FungiDB:RO3G_00081"/>
<dbReference type="GeneID" id="93607053"/>
<sequence>MTLRIVSISVWLQSTIIILPESATSSVVFLAHFNIVNAVHFTAPLSSEKKKRGTD</sequence>
<dbReference type="Proteomes" id="UP000009138">
    <property type="component" value="Unassembled WGS sequence"/>
</dbReference>
<accession>I1BGP7</accession>
<reference evidence="1 2" key="1">
    <citation type="journal article" date="2009" name="PLoS Genet.">
        <title>Genomic analysis of the basal lineage fungus Rhizopus oryzae reveals a whole-genome duplication.</title>
        <authorList>
            <person name="Ma L.-J."/>
            <person name="Ibrahim A.S."/>
            <person name="Skory C."/>
            <person name="Grabherr M.G."/>
            <person name="Burger G."/>
            <person name="Butler M."/>
            <person name="Elias M."/>
            <person name="Idnurm A."/>
            <person name="Lang B.F."/>
            <person name="Sone T."/>
            <person name="Abe A."/>
            <person name="Calvo S.E."/>
            <person name="Corrochano L.M."/>
            <person name="Engels R."/>
            <person name="Fu J."/>
            <person name="Hansberg W."/>
            <person name="Kim J.-M."/>
            <person name="Kodira C.D."/>
            <person name="Koehrsen M.J."/>
            <person name="Liu B."/>
            <person name="Miranda-Saavedra D."/>
            <person name="O'Leary S."/>
            <person name="Ortiz-Castellanos L."/>
            <person name="Poulter R."/>
            <person name="Rodriguez-Romero J."/>
            <person name="Ruiz-Herrera J."/>
            <person name="Shen Y.-Q."/>
            <person name="Zeng Q."/>
            <person name="Galagan J."/>
            <person name="Birren B.W."/>
            <person name="Cuomo C.A."/>
            <person name="Wickes B.L."/>
        </authorList>
    </citation>
    <scope>NUCLEOTIDE SEQUENCE [LARGE SCALE GENOMIC DNA]</scope>
    <source>
        <strain evidence="2">RA 99-880 / ATCC MYA-4621 / FGSC 9543 / NRRL 43880</strain>
    </source>
</reference>
<dbReference type="EMBL" id="CH476732">
    <property type="protein sequence ID" value="EIE75377.1"/>
    <property type="molecule type" value="Genomic_DNA"/>
</dbReference>
<name>I1BGP7_RHIO9</name>
<gene>
    <name evidence="1" type="ORF">RO3G_00081</name>
</gene>
<dbReference type="AlphaFoldDB" id="I1BGP7"/>
<dbReference type="InParanoid" id="I1BGP7"/>